<dbReference type="OrthoDB" id="10579987at2759"/>
<feature type="compositionally biased region" description="Acidic residues" evidence="1">
    <location>
        <begin position="344"/>
        <end position="363"/>
    </location>
</feature>
<dbReference type="EMBL" id="BRXY01000193">
    <property type="protein sequence ID" value="GMH75832.1"/>
    <property type="molecule type" value="Genomic_DNA"/>
</dbReference>
<feature type="compositionally biased region" description="Basic residues" evidence="1">
    <location>
        <begin position="370"/>
        <end position="396"/>
    </location>
</feature>
<organism evidence="2 3">
    <name type="scientific">Triparma strigata</name>
    <dbReference type="NCBI Taxonomy" id="1606541"/>
    <lineage>
        <taxon>Eukaryota</taxon>
        <taxon>Sar</taxon>
        <taxon>Stramenopiles</taxon>
        <taxon>Ochrophyta</taxon>
        <taxon>Bolidophyceae</taxon>
        <taxon>Parmales</taxon>
        <taxon>Triparmaceae</taxon>
        <taxon>Triparma</taxon>
    </lineage>
</organism>
<feature type="compositionally biased region" description="Low complexity" evidence="1">
    <location>
        <begin position="217"/>
        <end position="241"/>
    </location>
</feature>
<feature type="compositionally biased region" description="Polar residues" evidence="1">
    <location>
        <begin position="78"/>
        <end position="87"/>
    </location>
</feature>
<keyword evidence="3" id="KW-1185">Reference proteome</keyword>
<proteinExistence type="predicted"/>
<name>A0A9W7AUN7_9STRA</name>
<protein>
    <submittedName>
        <fullName evidence="2">Uncharacterized protein</fullName>
    </submittedName>
</protein>
<comment type="caution">
    <text evidence="2">The sequence shown here is derived from an EMBL/GenBank/DDBJ whole genome shotgun (WGS) entry which is preliminary data.</text>
</comment>
<evidence type="ECO:0000313" key="3">
    <source>
        <dbReference type="Proteomes" id="UP001165085"/>
    </source>
</evidence>
<feature type="compositionally biased region" description="Acidic residues" evidence="1">
    <location>
        <begin position="303"/>
        <end position="319"/>
    </location>
</feature>
<feature type="region of interest" description="Disordered" evidence="1">
    <location>
        <begin position="153"/>
        <end position="396"/>
    </location>
</feature>
<accession>A0A9W7AUN7</accession>
<gene>
    <name evidence="2" type="ORF">TrST_g11</name>
</gene>
<evidence type="ECO:0000256" key="1">
    <source>
        <dbReference type="SAM" id="MobiDB-lite"/>
    </source>
</evidence>
<evidence type="ECO:0000313" key="2">
    <source>
        <dbReference type="EMBL" id="GMH75832.1"/>
    </source>
</evidence>
<feature type="compositionally biased region" description="Polar residues" evidence="1">
    <location>
        <begin position="279"/>
        <end position="289"/>
    </location>
</feature>
<reference evidence="3" key="1">
    <citation type="journal article" date="2023" name="Commun. Biol.">
        <title>Genome analysis of Parmales, the sister group of diatoms, reveals the evolutionary specialization of diatoms from phago-mixotrophs to photoautotrophs.</title>
        <authorList>
            <person name="Ban H."/>
            <person name="Sato S."/>
            <person name="Yoshikawa S."/>
            <person name="Yamada K."/>
            <person name="Nakamura Y."/>
            <person name="Ichinomiya M."/>
            <person name="Sato N."/>
            <person name="Blanc-Mathieu R."/>
            <person name="Endo H."/>
            <person name="Kuwata A."/>
            <person name="Ogata H."/>
        </authorList>
    </citation>
    <scope>NUCLEOTIDE SEQUENCE [LARGE SCALE GENOMIC DNA]</scope>
    <source>
        <strain evidence="3">NIES 3701</strain>
    </source>
</reference>
<sequence>MPSRPRRNAAAVASLRMEDAAMEEVEYIDVESSVDFTPPSPKPVRLRKLKVTLVKSASKQQSKVAKVQKKQKQKKAQEATTPTTSYVTVERRPNPSRGQSDPNDSDDDSLTEEMRGRLLPFILTFDNEEQDRIRPGSRSACYLDSDDEAIGVYNRERIVYEEATLSDKKKKRNRKKSRTTGHKKKAQAPSRKKQKKASVKSRYTPLTVITTNAKVYASESDSSSESEGSFASDPSTVHSFTPPSPSSPPLGPFDRGKLHQSRKKIRATVGETKTTKTKLSFSSPATTASKAKGQGQKKQRDDFDFEEDFEEDSDDDEDEIPARKSYLGLNPPVLKRSAAYLQSEDGDSVDSSEDSCDGSDDSDVSFANVRHARKRNSQTPRAKSKAKRSIGKSRRR</sequence>
<feature type="compositionally biased region" description="Pro residues" evidence="1">
    <location>
        <begin position="242"/>
        <end position="251"/>
    </location>
</feature>
<dbReference type="Proteomes" id="UP001165085">
    <property type="component" value="Unassembled WGS sequence"/>
</dbReference>
<feature type="region of interest" description="Disordered" evidence="1">
    <location>
        <begin position="57"/>
        <end position="113"/>
    </location>
</feature>
<feature type="compositionally biased region" description="Basic residues" evidence="1">
    <location>
        <begin position="168"/>
        <end position="199"/>
    </location>
</feature>
<dbReference type="AlphaFoldDB" id="A0A9W7AUN7"/>
<feature type="region of interest" description="Disordered" evidence="1">
    <location>
        <begin position="127"/>
        <end position="146"/>
    </location>
</feature>